<reference evidence="1" key="1">
    <citation type="submission" date="2020-11" db="EMBL/GenBank/DDBJ databases">
        <authorList>
            <person name="Tran Van P."/>
        </authorList>
    </citation>
    <scope>NUCLEOTIDE SEQUENCE</scope>
</reference>
<gene>
    <name evidence="1" type="ORF">ONB1V03_LOCUS4796</name>
</gene>
<evidence type="ECO:0000313" key="2">
    <source>
        <dbReference type="Proteomes" id="UP000728032"/>
    </source>
</evidence>
<protein>
    <submittedName>
        <fullName evidence="1">Uncharacterized protein</fullName>
    </submittedName>
</protein>
<organism evidence="1">
    <name type="scientific">Oppiella nova</name>
    <dbReference type="NCBI Taxonomy" id="334625"/>
    <lineage>
        <taxon>Eukaryota</taxon>
        <taxon>Metazoa</taxon>
        <taxon>Ecdysozoa</taxon>
        <taxon>Arthropoda</taxon>
        <taxon>Chelicerata</taxon>
        <taxon>Arachnida</taxon>
        <taxon>Acari</taxon>
        <taxon>Acariformes</taxon>
        <taxon>Sarcoptiformes</taxon>
        <taxon>Oribatida</taxon>
        <taxon>Brachypylina</taxon>
        <taxon>Oppioidea</taxon>
        <taxon>Oppiidae</taxon>
        <taxon>Oppiella</taxon>
    </lineage>
</organism>
<dbReference type="Proteomes" id="UP000728032">
    <property type="component" value="Unassembled WGS sequence"/>
</dbReference>
<dbReference type="AlphaFoldDB" id="A0A7R9QH51"/>
<proteinExistence type="predicted"/>
<name>A0A7R9QH51_9ACAR</name>
<accession>A0A7R9QH51</accession>
<dbReference type="EMBL" id="OC916584">
    <property type="protein sequence ID" value="CAD7644667.1"/>
    <property type="molecule type" value="Genomic_DNA"/>
</dbReference>
<sequence>MLSSSGDDQNTEPLNTSIAEQSLKCCFDTSILGSLPSWLHFRITAVPLEYHSDHTMNDSAGVSADCKDATGAKAVANFKPCFSQTANGKGMYEVADKHKSKGFDTCAVELAQVVKGMKDPDEKDSKKMEECFNELKKSKDAIMKC</sequence>
<evidence type="ECO:0000313" key="1">
    <source>
        <dbReference type="EMBL" id="CAD7644667.1"/>
    </source>
</evidence>
<keyword evidence="2" id="KW-1185">Reference proteome</keyword>
<dbReference type="EMBL" id="CAJPVJ010001759">
    <property type="protein sequence ID" value="CAG2165251.1"/>
    <property type="molecule type" value="Genomic_DNA"/>
</dbReference>